<keyword evidence="5 11" id="KW-0805">Transcription regulation</keyword>
<feature type="region of interest" description="Disordered" evidence="12">
    <location>
        <begin position="1527"/>
        <end position="1547"/>
    </location>
</feature>
<keyword evidence="6 11" id="KW-0010">Activator</keyword>
<evidence type="ECO:0000256" key="8">
    <source>
        <dbReference type="ARBA" id="ARBA00023242"/>
    </source>
</evidence>
<dbReference type="InterPro" id="IPR041285">
    <property type="entry name" value="MID_MedPIWI"/>
</dbReference>
<proteinExistence type="inferred from homology"/>
<feature type="domain" description="Mediator complex subunit Med13 C-terminal" evidence="13">
    <location>
        <begin position="1354"/>
        <end position="1649"/>
    </location>
</feature>
<evidence type="ECO:0000256" key="12">
    <source>
        <dbReference type="SAM" id="MobiDB-lite"/>
    </source>
</evidence>
<dbReference type="GO" id="GO:0003713">
    <property type="term" value="F:transcription coactivator activity"/>
    <property type="evidence" value="ECO:0007669"/>
    <property type="project" value="TreeGrafter"/>
</dbReference>
<dbReference type="InterPro" id="IPR051139">
    <property type="entry name" value="Mediator_complx_sub13"/>
</dbReference>
<sequence length="1660" mass="180718">MESPETCLTNVFKIENLSRIPYTLYRNPPPSTPFSIRHAERTLRSEGHIVLGDRESNALWVFQVECFSNGAPRGHGGEGEGGEGRVEGEVQAQIAEESTEGKWKSLERRIREEWGLTESSSGVFLAASLASSTKGGGDIFSPIQLGRSTPVTPAVPTSRPGIFSPSPQDVATIDLTDDPPGEPKEDHLLPYKQFLAAVLSSISFNLSLHNGYTALNIRTLVSPSSLVPHVTESKEDKGDLLPSAPITLPGLLRPSILALEAYLTTSGTFLVTPHTHVQAALRRVSSSLSSSLDKRDVFIAPWGEWGRLVSEEGLKIGAREERWKTSVREYLQDCGILSAPSRQWEEKSILEEAIDGGRWRRVEIWVPIKDHPSEGMGMLVKILWPDTLLFLRTSEGDTDRLRSGDEGCDAFWKKVFDAPEYARFASGRLSRSLAVGVKDKRELGAEWWDIPSAVDWAEEWMDGKDDREKIVMARREEKKRQQQEQERIKREAEAEKEQQSKADEPIPEVKEDGSVKGKLKLLDEAKKDGLATGGNAGVYPTPPDGGQQQQQQQQQPQQQQQQQLPEPSSISSGSSAPNTTSNTTSATAATDMDLDWIDGVMPDAVPDPTRKQSDATGGVGLAGGTGEADLFGGDMDEDMFGGGVTEDDFAFFDNPGQLEGFGGGGDVDMGLDVDFGGGGTVDLAMESPEVTLKEDMLTLVNTPGMPTQNMDQSAEESKTAEPSASDKTEPHIQTPPLSPHRAIRLLVPEYASNPTNSSQHLTPPTTVSAMKTPQKNGGLAPLSGGVNEAKRRMSLYSPITFTTKVEMADRKYAPGGRFFLPESIKEKEQKELEKEQNITTIGLKRKRGGSMFMRSMVVEEATAPEMAEVVLGDEDAVMDDSDGATGEGDDESELYSGDETSSESDADDETDEEEEEPGGGAYYTSPVAVAYGGGIARRKRKRAYEDEDQEMELAPPIPDPTKRDVGVGADEEVGVSGELAPPPWEVMVPDLTESDLVGIFSNISLETEAISLAGLGDNEFATVSRLVRDQIVYGTTKPLGDLMEMTSVETTGEDDDEEWCAIRQRRGKDEGVVEDAVKSLFGKTGVARCTLETYVAIADAVIEPPPLLGRAAAMRPMPQSRRGGIASALAKRPEVEVNTAVFKLPPPHVHIHRAESALEILPPALHFWETFGFGPCSGAKNVIAFCLHPDSRLMEEAADAFLERVSGAYESGRYGVHIRAKLDGVVENGGYGVKGRDIKAVIEAMEDFGSVLANVADEGCNIVVYVVNPFEHPSTLVDICVGFSKLKKVYESRLGGIKGNNLVLQVVRAGFLARKMGAVGTAQAEWARLAAEVYNRCVPSDGVSSLEEAQKIFSPSIYLSRPPPKSIEFKLTTEPSPALLLENSVLHIAYSQSLDERWVSVAWTDNWGTIQSTELYSLGRKNTTILRPFDEVCRDIWNKTLEITSTRKVHWRLVLIKVGEPLQDEINTWTTLASTTTHSLAILSADLNPPVYLIPSLPAPIPTAFNHQVSVYTTPPVTTPTPGSIVSPDQFGNAANTPSADPTPDLDPDSYLVDVCDETWGVILPHRRRLPPDYASGAMAYLIKRGGINDGDELRVLKIELIVAENRGGTIPLLKEVLGWYRDLACLALWKGVVGDGKGNGAPWHLAVAWKAVEGVGWVM</sequence>
<comment type="subunit">
    <text evidence="11">Component of the SRB8-11 complex, which itself associates with the Mediator complex.</text>
</comment>
<evidence type="ECO:0000256" key="1">
    <source>
        <dbReference type="ARBA" id="ARBA00004123"/>
    </source>
</evidence>
<evidence type="ECO:0000256" key="3">
    <source>
        <dbReference type="ARBA" id="ARBA00019618"/>
    </source>
</evidence>
<dbReference type="InterPro" id="IPR009401">
    <property type="entry name" value="Med13_C"/>
</dbReference>
<keyword evidence="8 11" id="KW-0539">Nucleus</keyword>
<evidence type="ECO:0000256" key="2">
    <source>
        <dbReference type="ARBA" id="ARBA00009354"/>
    </source>
</evidence>
<evidence type="ECO:0000256" key="4">
    <source>
        <dbReference type="ARBA" id="ARBA00022491"/>
    </source>
</evidence>
<evidence type="ECO:0000256" key="9">
    <source>
        <dbReference type="ARBA" id="ARBA00025661"/>
    </source>
</evidence>
<dbReference type="EMBL" id="NESQ01000011">
    <property type="protein sequence ID" value="PUU83457.1"/>
    <property type="molecule type" value="Genomic_DNA"/>
</dbReference>
<dbReference type="Pfam" id="PF18296">
    <property type="entry name" value="MID_MedPIWI"/>
    <property type="match status" value="1"/>
</dbReference>
<organism evidence="16 17">
    <name type="scientific">Tuber borchii</name>
    <name type="common">White truffle</name>
    <dbReference type="NCBI Taxonomy" id="42251"/>
    <lineage>
        <taxon>Eukaryota</taxon>
        <taxon>Fungi</taxon>
        <taxon>Dikarya</taxon>
        <taxon>Ascomycota</taxon>
        <taxon>Pezizomycotina</taxon>
        <taxon>Pezizomycetes</taxon>
        <taxon>Pezizales</taxon>
        <taxon>Tuberaceae</taxon>
        <taxon>Tuber</taxon>
    </lineage>
</organism>
<comment type="function">
    <text evidence="9 11">Component of the SRB8-11 complex. The SRB8-11 complex is a regulatory module of the Mediator complex which is itself involved in regulation of basal and activated RNA polymerase II-dependent transcription. The SRB8-11 complex may be involved in the transcriptional repression of a subset of genes regulated by Mediator. It may inhibit the association of the Mediator complex with RNA polymerase II to form the holoenzyme complex.</text>
</comment>
<keyword evidence="4 11" id="KW-0678">Repressor</keyword>
<dbReference type="Pfam" id="PF11597">
    <property type="entry name" value="Med13_N"/>
    <property type="match status" value="1"/>
</dbReference>
<evidence type="ECO:0000313" key="17">
    <source>
        <dbReference type="Proteomes" id="UP000244722"/>
    </source>
</evidence>
<dbReference type="Pfam" id="PF06333">
    <property type="entry name" value="Med13_C"/>
    <property type="match status" value="1"/>
</dbReference>
<keyword evidence="17" id="KW-1185">Reference proteome</keyword>
<dbReference type="OrthoDB" id="103819at2759"/>
<feature type="domain" description="Mediator complex subunit Med13 N-terminal" evidence="14">
    <location>
        <begin position="1"/>
        <end position="393"/>
    </location>
</feature>
<feature type="compositionally biased region" description="Acidic residues" evidence="12">
    <location>
        <begin position="871"/>
        <end position="893"/>
    </location>
</feature>
<evidence type="ECO:0000259" key="13">
    <source>
        <dbReference type="Pfam" id="PF06333"/>
    </source>
</evidence>
<accession>A0A2T7A6U3</accession>
<feature type="region of interest" description="Disordered" evidence="12">
    <location>
        <begin position="475"/>
        <end position="515"/>
    </location>
</feature>
<comment type="similarity">
    <text evidence="2 11">Belongs to the Mediator complex subunit 13 family.</text>
</comment>
<evidence type="ECO:0000259" key="15">
    <source>
        <dbReference type="Pfam" id="PF18296"/>
    </source>
</evidence>
<evidence type="ECO:0000313" key="16">
    <source>
        <dbReference type="EMBL" id="PUU83457.1"/>
    </source>
</evidence>
<feature type="domain" description="MID" evidence="15">
    <location>
        <begin position="1180"/>
        <end position="1337"/>
    </location>
</feature>
<evidence type="ECO:0000256" key="5">
    <source>
        <dbReference type="ARBA" id="ARBA00023015"/>
    </source>
</evidence>
<feature type="compositionally biased region" description="Gly residues" evidence="12">
    <location>
        <begin position="617"/>
        <end position="626"/>
    </location>
</feature>
<feature type="compositionally biased region" description="Low complexity" evidence="12">
    <location>
        <begin position="547"/>
        <end position="590"/>
    </location>
</feature>
<comment type="subcellular location">
    <subcellularLocation>
        <location evidence="1 11">Nucleus</location>
    </subcellularLocation>
</comment>
<dbReference type="InterPro" id="IPR021643">
    <property type="entry name" value="Mediator_Med13_N"/>
</dbReference>
<dbReference type="STRING" id="42251.A0A2T7A6U3"/>
<evidence type="ECO:0000256" key="7">
    <source>
        <dbReference type="ARBA" id="ARBA00023163"/>
    </source>
</evidence>
<reference evidence="16 17" key="1">
    <citation type="submission" date="2017-04" db="EMBL/GenBank/DDBJ databases">
        <title>Draft genome sequence of Tuber borchii Vittad., a whitish edible truffle.</title>
        <authorList>
            <consortium name="DOE Joint Genome Institute"/>
            <person name="Murat C."/>
            <person name="Kuo A."/>
            <person name="Barry K.W."/>
            <person name="Clum A."/>
            <person name="Dockter R.B."/>
            <person name="Fauchery L."/>
            <person name="Iotti M."/>
            <person name="Kohler A."/>
            <person name="Labutti K."/>
            <person name="Lindquist E.A."/>
            <person name="Lipzen A."/>
            <person name="Ohm R.A."/>
            <person name="Wang M."/>
            <person name="Grigoriev I.V."/>
            <person name="Zambonelli A."/>
            <person name="Martin F.M."/>
        </authorList>
    </citation>
    <scope>NUCLEOTIDE SEQUENCE [LARGE SCALE GENOMIC DNA]</scope>
    <source>
        <strain evidence="16 17">Tbo3840</strain>
    </source>
</reference>
<feature type="compositionally biased region" description="Basic and acidic residues" evidence="12">
    <location>
        <begin position="715"/>
        <end position="730"/>
    </location>
</feature>
<dbReference type="Proteomes" id="UP000244722">
    <property type="component" value="Unassembled WGS sequence"/>
</dbReference>
<feature type="region of interest" description="Disordered" evidence="12">
    <location>
        <begin position="940"/>
        <end position="964"/>
    </location>
</feature>
<feature type="region of interest" description="Disordered" evidence="12">
    <location>
        <begin position="529"/>
        <end position="633"/>
    </location>
</feature>
<feature type="region of interest" description="Disordered" evidence="12">
    <location>
        <begin position="703"/>
        <end position="737"/>
    </location>
</feature>
<feature type="compositionally biased region" description="Acidic residues" evidence="12">
    <location>
        <begin position="900"/>
        <end position="917"/>
    </location>
</feature>
<comment type="caution">
    <text evidence="16">The sequence shown here is derived from an EMBL/GenBank/DDBJ whole genome shotgun (WGS) entry which is preliminary data.</text>
</comment>
<evidence type="ECO:0000259" key="14">
    <source>
        <dbReference type="Pfam" id="PF11597"/>
    </source>
</evidence>
<name>A0A2T7A6U3_TUBBO</name>
<evidence type="ECO:0000256" key="6">
    <source>
        <dbReference type="ARBA" id="ARBA00023159"/>
    </source>
</evidence>
<dbReference type="PANTHER" id="PTHR48249:SF3">
    <property type="entry name" value="MEDIATOR OF RNA POLYMERASE II TRANSCRIPTION SUBUNIT 13"/>
    <property type="match status" value="1"/>
</dbReference>
<dbReference type="GO" id="GO:0016592">
    <property type="term" value="C:mediator complex"/>
    <property type="evidence" value="ECO:0007669"/>
    <property type="project" value="InterPro"/>
</dbReference>
<gene>
    <name evidence="16" type="ORF">B9Z19DRAFT_1060940</name>
</gene>
<dbReference type="PANTHER" id="PTHR48249">
    <property type="entry name" value="MEDIATOR OF RNA POLYMERASE II TRANSCRIPTION SUBUNIT 13"/>
    <property type="match status" value="1"/>
</dbReference>
<evidence type="ECO:0000256" key="11">
    <source>
        <dbReference type="RuleBase" id="RU364134"/>
    </source>
</evidence>
<feature type="compositionally biased region" description="Polar residues" evidence="12">
    <location>
        <begin position="703"/>
        <end position="712"/>
    </location>
</feature>
<protein>
    <recommendedName>
        <fullName evidence="3 11">Mediator of RNA polymerase II transcription subunit 13</fullName>
    </recommendedName>
    <alternativeName>
        <fullName evidence="10 11">Mediator complex subunit 13</fullName>
    </alternativeName>
</protein>
<dbReference type="GO" id="GO:0045944">
    <property type="term" value="P:positive regulation of transcription by RNA polymerase II"/>
    <property type="evidence" value="ECO:0007669"/>
    <property type="project" value="TreeGrafter"/>
</dbReference>
<evidence type="ECO:0000256" key="10">
    <source>
        <dbReference type="ARBA" id="ARBA00032008"/>
    </source>
</evidence>
<keyword evidence="7 11" id="KW-0804">Transcription</keyword>
<feature type="region of interest" description="Disordered" evidence="12">
    <location>
        <begin position="866"/>
        <end position="926"/>
    </location>
</feature>